<evidence type="ECO:0000313" key="2">
    <source>
        <dbReference type="EMBL" id="KAH7940285.1"/>
    </source>
</evidence>
<reference evidence="2" key="2">
    <citation type="submission" date="2021-09" db="EMBL/GenBank/DDBJ databases">
        <authorList>
            <person name="Jia N."/>
            <person name="Wang J."/>
            <person name="Shi W."/>
            <person name="Du L."/>
            <person name="Sun Y."/>
            <person name="Zhan W."/>
            <person name="Jiang J."/>
            <person name="Wang Q."/>
            <person name="Zhang B."/>
            <person name="Ji P."/>
            <person name="Sakyi L.B."/>
            <person name="Cui X."/>
            <person name="Yuan T."/>
            <person name="Jiang B."/>
            <person name="Yang W."/>
            <person name="Lam T.T.-Y."/>
            <person name="Chang Q."/>
            <person name="Ding S."/>
            <person name="Wang X."/>
            <person name="Zhu J."/>
            <person name="Ruan X."/>
            <person name="Zhao L."/>
            <person name="Wei J."/>
            <person name="Que T."/>
            <person name="Du C."/>
            <person name="Cheng J."/>
            <person name="Dai P."/>
            <person name="Han X."/>
            <person name="Huang E."/>
            <person name="Gao Y."/>
            <person name="Liu J."/>
            <person name="Shao H."/>
            <person name="Ye R."/>
            <person name="Li L."/>
            <person name="Wei W."/>
            <person name="Wang X."/>
            <person name="Wang C."/>
            <person name="Huo Q."/>
            <person name="Li W."/>
            <person name="Guo W."/>
            <person name="Chen H."/>
            <person name="Chen S."/>
            <person name="Zhou L."/>
            <person name="Zhou L."/>
            <person name="Ni X."/>
            <person name="Tian J."/>
            <person name="Zhou Y."/>
            <person name="Sheng Y."/>
            <person name="Liu T."/>
            <person name="Pan Y."/>
            <person name="Xia L."/>
            <person name="Li J."/>
            <person name="Zhao F."/>
            <person name="Cao W."/>
        </authorList>
    </citation>
    <scope>NUCLEOTIDE SEQUENCE</scope>
    <source>
        <strain evidence="2">Rsan-2018</strain>
        <tissue evidence="2">Larvae</tissue>
    </source>
</reference>
<accession>A0A9D4SR67</accession>
<organism evidence="2 3">
    <name type="scientific">Rhipicephalus sanguineus</name>
    <name type="common">Brown dog tick</name>
    <name type="synonym">Ixodes sanguineus</name>
    <dbReference type="NCBI Taxonomy" id="34632"/>
    <lineage>
        <taxon>Eukaryota</taxon>
        <taxon>Metazoa</taxon>
        <taxon>Ecdysozoa</taxon>
        <taxon>Arthropoda</taxon>
        <taxon>Chelicerata</taxon>
        <taxon>Arachnida</taxon>
        <taxon>Acari</taxon>
        <taxon>Parasitiformes</taxon>
        <taxon>Ixodida</taxon>
        <taxon>Ixodoidea</taxon>
        <taxon>Ixodidae</taxon>
        <taxon>Rhipicephalinae</taxon>
        <taxon>Rhipicephalus</taxon>
        <taxon>Rhipicephalus</taxon>
    </lineage>
</organism>
<gene>
    <name evidence="2" type="ORF">HPB52_022822</name>
</gene>
<comment type="caution">
    <text evidence="2">The sequence shown here is derived from an EMBL/GenBank/DDBJ whole genome shotgun (WGS) entry which is preliminary data.</text>
</comment>
<keyword evidence="3" id="KW-1185">Reference proteome</keyword>
<dbReference type="EMBL" id="JABSTV010001254">
    <property type="protein sequence ID" value="KAH7940285.1"/>
    <property type="molecule type" value="Genomic_DNA"/>
</dbReference>
<dbReference type="Proteomes" id="UP000821837">
    <property type="component" value="Chromosome 8"/>
</dbReference>
<protein>
    <submittedName>
        <fullName evidence="2">Uncharacterized protein</fullName>
    </submittedName>
</protein>
<proteinExistence type="predicted"/>
<dbReference type="AlphaFoldDB" id="A0A9D4SR67"/>
<feature type="region of interest" description="Disordered" evidence="1">
    <location>
        <begin position="25"/>
        <end position="47"/>
    </location>
</feature>
<evidence type="ECO:0000313" key="3">
    <source>
        <dbReference type="Proteomes" id="UP000821837"/>
    </source>
</evidence>
<sequence>MDIGTLPTMVDHNYESFKKPMRTDKRLPRSAQYAPAAKRGEKQTSQAGGVFRRAAEVPVGNCFVDAARYGNSNRYTVVPADQAVSVIYAASTECSSSSAAEEVAIIIAFVDEKRANVVCYSRAAISAFAVAAIFKELRRIFGDKGRSAPERRANSNLSIIG</sequence>
<name>A0A9D4SR67_RHISA</name>
<evidence type="ECO:0000256" key="1">
    <source>
        <dbReference type="SAM" id="MobiDB-lite"/>
    </source>
</evidence>
<reference evidence="2" key="1">
    <citation type="journal article" date="2020" name="Cell">
        <title>Large-Scale Comparative Analyses of Tick Genomes Elucidate Their Genetic Diversity and Vector Capacities.</title>
        <authorList>
            <consortium name="Tick Genome and Microbiome Consortium (TIGMIC)"/>
            <person name="Jia N."/>
            <person name="Wang J."/>
            <person name="Shi W."/>
            <person name="Du L."/>
            <person name="Sun Y."/>
            <person name="Zhan W."/>
            <person name="Jiang J.F."/>
            <person name="Wang Q."/>
            <person name="Zhang B."/>
            <person name="Ji P."/>
            <person name="Bell-Sakyi L."/>
            <person name="Cui X.M."/>
            <person name="Yuan T.T."/>
            <person name="Jiang B.G."/>
            <person name="Yang W.F."/>
            <person name="Lam T.T."/>
            <person name="Chang Q.C."/>
            <person name="Ding S.J."/>
            <person name="Wang X.J."/>
            <person name="Zhu J.G."/>
            <person name="Ruan X.D."/>
            <person name="Zhao L."/>
            <person name="Wei J.T."/>
            <person name="Ye R.Z."/>
            <person name="Que T.C."/>
            <person name="Du C.H."/>
            <person name="Zhou Y.H."/>
            <person name="Cheng J.X."/>
            <person name="Dai P.F."/>
            <person name="Guo W.B."/>
            <person name="Han X.H."/>
            <person name="Huang E.J."/>
            <person name="Li L.F."/>
            <person name="Wei W."/>
            <person name="Gao Y.C."/>
            <person name="Liu J.Z."/>
            <person name="Shao H.Z."/>
            <person name="Wang X."/>
            <person name="Wang C.C."/>
            <person name="Yang T.C."/>
            <person name="Huo Q.B."/>
            <person name="Li W."/>
            <person name="Chen H.Y."/>
            <person name="Chen S.E."/>
            <person name="Zhou L.G."/>
            <person name="Ni X.B."/>
            <person name="Tian J.H."/>
            <person name="Sheng Y."/>
            <person name="Liu T."/>
            <person name="Pan Y.S."/>
            <person name="Xia L.Y."/>
            <person name="Li J."/>
            <person name="Zhao F."/>
            <person name="Cao W.C."/>
        </authorList>
    </citation>
    <scope>NUCLEOTIDE SEQUENCE</scope>
    <source>
        <strain evidence="2">Rsan-2018</strain>
    </source>
</reference>